<keyword evidence="3" id="KW-0325">Glycoprotein</keyword>
<evidence type="ECO:0000256" key="1">
    <source>
        <dbReference type="ARBA" id="ARBA00009191"/>
    </source>
</evidence>
<dbReference type="PANTHER" id="PTHR10426:SF88">
    <property type="entry name" value="ADIPOCYTE PLASMA MEMBRANE-ASSOCIATED PROTEIN HEMOMUCIN-RELATED"/>
    <property type="match status" value="1"/>
</dbReference>
<dbReference type="GO" id="GO:0012505">
    <property type="term" value="C:endomembrane system"/>
    <property type="evidence" value="ECO:0007669"/>
    <property type="project" value="TreeGrafter"/>
</dbReference>
<dbReference type="EMBL" id="CAACVI010000001">
    <property type="protein sequence ID" value="VEN72611.1"/>
    <property type="molecule type" value="Genomic_DNA"/>
</dbReference>
<dbReference type="GO" id="GO:0016787">
    <property type="term" value="F:hydrolase activity"/>
    <property type="evidence" value="ECO:0007669"/>
    <property type="project" value="TreeGrafter"/>
</dbReference>
<dbReference type="InterPro" id="IPR018119">
    <property type="entry name" value="Strictosidine_synth_cons-reg"/>
</dbReference>
<dbReference type="Pfam" id="PF03088">
    <property type="entry name" value="Str_synth"/>
    <property type="match status" value="1"/>
</dbReference>
<evidence type="ECO:0000256" key="3">
    <source>
        <dbReference type="ARBA" id="ARBA00023180"/>
    </source>
</evidence>
<dbReference type="Pfam" id="PF20067">
    <property type="entry name" value="SSL_N"/>
    <property type="match status" value="1"/>
</dbReference>
<dbReference type="FunFam" id="2.120.10.30:FF:000066">
    <property type="entry name" value="ABC transporter permease protein"/>
    <property type="match status" value="1"/>
</dbReference>
<proteinExistence type="inferred from homology"/>
<dbReference type="PANTHER" id="PTHR10426">
    <property type="entry name" value="STRICTOSIDINE SYNTHASE-RELATED"/>
    <property type="match status" value="1"/>
</dbReference>
<keyword evidence="2" id="KW-0597">Phosphoprotein</keyword>
<reference evidence="5" key="1">
    <citation type="submission" date="2019-01" db="EMBL/GenBank/DDBJ databases">
        <authorList>
            <consortium name="Genoscope - CEA"/>
            <person name="William W."/>
        </authorList>
    </citation>
    <scope>NUCLEOTIDE SEQUENCE</scope>
    <source>
        <strain evidence="5">CR-1</strain>
    </source>
</reference>
<feature type="domain" description="Strictosidine synthase conserved region" evidence="4">
    <location>
        <begin position="147"/>
        <end position="234"/>
    </location>
</feature>
<gene>
    <name evidence="5" type="ORF">EPICR_10110</name>
</gene>
<dbReference type="AlphaFoldDB" id="A0A484HBD3"/>
<protein>
    <recommendedName>
        <fullName evidence="4">Strictosidine synthase conserved region domain-containing protein</fullName>
    </recommendedName>
</protein>
<organism evidence="5">
    <name type="scientific">uncultured Desulfobacteraceae bacterium</name>
    <dbReference type="NCBI Taxonomy" id="218296"/>
    <lineage>
        <taxon>Bacteria</taxon>
        <taxon>Pseudomonadati</taxon>
        <taxon>Thermodesulfobacteriota</taxon>
        <taxon>Desulfobacteria</taxon>
        <taxon>Desulfobacterales</taxon>
        <taxon>Desulfobacteraceae</taxon>
        <taxon>environmental samples</taxon>
    </lineage>
</organism>
<comment type="similarity">
    <text evidence="1">Belongs to the strictosidine synthase family.</text>
</comment>
<sequence>MKKIILGAAVAAVVSIALFLLYPAPIDPAFWSPPKPKEMTGPLSPNTLLRNAALLARGKVDGPEETAVDRLGRVYGGTQDGKIVRILTDGTVETFVETGGRPLGMRFDRHGSLIVCDAYKGLLSIDPKGAVRVLSTSAEGVPFLFTDALDIARDGTIYFTDASFKHNQSQYMLDLLEARPRGRFLAWDPASGQTRVLLRDLYFANGVALSPGEDFVLVNETYRYRIVRYWLKGPRAGKSDIFIDNLPGFPDNISAGETQAFWVAVFTVRNKLADRLHRFPFLKAQMSKLPRALWPRPEPYGLVLALDEKGNIVRSLHDPGGDRLKAITSAVEHNGFLYLGSLHNDRVGKYRLP</sequence>
<dbReference type="SUPFAM" id="SSF63829">
    <property type="entry name" value="Calcium-dependent phosphotriesterase"/>
    <property type="match status" value="1"/>
</dbReference>
<evidence type="ECO:0000259" key="4">
    <source>
        <dbReference type="Pfam" id="PF03088"/>
    </source>
</evidence>
<name>A0A484HBD3_9BACT</name>
<dbReference type="InterPro" id="IPR011042">
    <property type="entry name" value="6-blade_b-propeller_TolB-like"/>
</dbReference>
<dbReference type="Gene3D" id="2.120.10.30">
    <property type="entry name" value="TolB, C-terminal domain"/>
    <property type="match status" value="1"/>
</dbReference>
<accession>A0A484HBD3</accession>
<evidence type="ECO:0000313" key="5">
    <source>
        <dbReference type="EMBL" id="VEN72611.1"/>
    </source>
</evidence>
<evidence type="ECO:0000256" key="2">
    <source>
        <dbReference type="ARBA" id="ARBA00022553"/>
    </source>
</evidence>